<feature type="domain" description="Multidrug resistance protein MdtA-like alpha-helical hairpin" evidence="5">
    <location>
        <begin position="103"/>
        <end position="170"/>
    </location>
</feature>
<gene>
    <name evidence="9" type="ORF">GPNADHDJ_00174</name>
</gene>
<organism evidence="9 10">
    <name type="scientific">Stenotrophomonas maltophilia</name>
    <name type="common">Pseudomonas maltophilia</name>
    <name type="synonym">Xanthomonas maltophilia</name>
    <dbReference type="NCBI Taxonomy" id="40324"/>
    <lineage>
        <taxon>Bacteria</taxon>
        <taxon>Pseudomonadati</taxon>
        <taxon>Pseudomonadota</taxon>
        <taxon>Gammaproteobacteria</taxon>
        <taxon>Lysobacterales</taxon>
        <taxon>Lysobacteraceae</taxon>
        <taxon>Stenotrophomonas</taxon>
        <taxon>Stenotrophomonas maltophilia group</taxon>
    </lineage>
</organism>
<dbReference type="Gene3D" id="2.40.420.20">
    <property type="match status" value="1"/>
</dbReference>
<keyword evidence="4" id="KW-0732">Signal</keyword>
<evidence type="ECO:0000256" key="3">
    <source>
        <dbReference type="SAM" id="MobiDB-lite"/>
    </source>
</evidence>
<dbReference type="GO" id="GO:0046677">
    <property type="term" value="P:response to antibiotic"/>
    <property type="evidence" value="ECO:0007669"/>
    <property type="project" value="TreeGrafter"/>
</dbReference>
<proteinExistence type="inferred from homology"/>
<evidence type="ECO:0000256" key="1">
    <source>
        <dbReference type="ARBA" id="ARBA00004519"/>
    </source>
</evidence>
<feature type="chain" id="PRO_5043533286" evidence="4">
    <location>
        <begin position="17"/>
        <end position="383"/>
    </location>
</feature>
<dbReference type="Gene3D" id="2.40.30.170">
    <property type="match status" value="1"/>
</dbReference>
<dbReference type="InterPro" id="IPR058624">
    <property type="entry name" value="MdtA-like_HH"/>
</dbReference>
<evidence type="ECO:0000256" key="4">
    <source>
        <dbReference type="SAM" id="SignalP"/>
    </source>
</evidence>
<dbReference type="Pfam" id="PF25876">
    <property type="entry name" value="HH_MFP_RND"/>
    <property type="match status" value="1"/>
</dbReference>
<feature type="domain" description="Multidrug resistance protein MdtA-like barrel-sandwich hybrid" evidence="6">
    <location>
        <begin position="62"/>
        <end position="205"/>
    </location>
</feature>
<name>A0AAX1I866_STEMA</name>
<evidence type="ECO:0000259" key="5">
    <source>
        <dbReference type="Pfam" id="PF25876"/>
    </source>
</evidence>
<evidence type="ECO:0000256" key="2">
    <source>
        <dbReference type="ARBA" id="ARBA00009477"/>
    </source>
</evidence>
<evidence type="ECO:0000259" key="8">
    <source>
        <dbReference type="Pfam" id="PF25967"/>
    </source>
</evidence>
<feature type="region of interest" description="Disordered" evidence="3">
    <location>
        <begin position="362"/>
        <end position="383"/>
    </location>
</feature>
<dbReference type="PROSITE" id="PS51257">
    <property type="entry name" value="PROKAR_LIPOPROTEIN"/>
    <property type="match status" value="1"/>
</dbReference>
<dbReference type="Gene3D" id="1.10.287.470">
    <property type="entry name" value="Helix hairpin bin"/>
    <property type="match status" value="1"/>
</dbReference>
<dbReference type="PANTHER" id="PTHR30158">
    <property type="entry name" value="ACRA/E-RELATED COMPONENT OF DRUG EFFLUX TRANSPORTER"/>
    <property type="match status" value="1"/>
</dbReference>
<dbReference type="RefSeq" id="WP_154350825.1">
    <property type="nucleotide sequence ID" value="NZ_CP088244.1"/>
</dbReference>
<reference evidence="9 10" key="1">
    <citation type="submission" date="2020-08" db="EMBL/GenBank/DDBJ databases">
        <title>Phenotypic and transcriptomic analysis of seven clinical Stenotrophomonas maltophilia isolates identify a small set of shared and commonly regulated genes involved in biofilm lifestyle.</title>
        <authorList>
            <person name="Alio I."/>
            <person name="Gudzuhn M."/>
            <person name="Streit W."/>
        </authorList>
    </citation>
    <scope>NUCLEOTIDE SEQUENCE [LARGE SCALE GENOMIC DNA]</scope>
    <source>
        <strain evidence="9 10">UHH_SKK55</strain>
    </source>
</reference>
<feature type="signal peptide" evidence="4">
    <location>
        <begin position="1"/>
        <end position="16"/>
    </location>
</feature>
<dbReference type="Proteomes" id="UP000515598">
    <property type="component" value="Chromosome"/>
</dbReference>
<dbReference type="GO" id="GO:0005886">
    <property type="term" value="C:plasma membrane"/>
    <property type="evidence" value="ECO:0007669"/>
    <property type="project" value="UniProtKB-SubCell"/>
</dbReference>
<dbReference type="Pfam" id="PF25917">
    <property type="entry name" value="BSH_RND"/>
    <property type="match status" value="1"/>
</dbReference>
<dbReference type="AlphaFoldDB" id="A0AAX1I866"/>
<dbReference type="GO" id="GO:0022857">
    <property type="term" value="F:transmembrane transporter activity"/>
    <property type="evidence" value="ECO:0007669"/>
    <property type="project" value="InterPro"/>
</dbReference>
<dbReference type="SUPFAM" id="SSF111369">
    <property type="entry name" value="HlyD-like secretion proteins"/>
    <property type="match status" value="1"/>
</dbReference>
<dbReference type="NCBIfam" id="TIGR01730">
    <property type="entry name" value="RND_mfp"/>
    <property type="match status" value="1"/>
</dbReference>
<protein>
    <submittedName>
        <fullName evidence="9">MexC family multidrug efflux RND transporter periplasmic adaptor subunit</fullName>
    </submittedName>
</protein>
<dbReference type="EMBL" id="CP060025">
    <property type="protein sequence ID" value="QNG76008.1"/>
    <property type="molecule type" value="Genomic_DNA"/>
</dbReference>
<evidence type="ECO:0000313" key="9">
    <source>
        <dbReference type="EMBL" id="QNG76008.1"/>
    </source>
</evidence>
<sequence>MSATNKIRFMSCLALASLLAACGGSKETSPEEPSAPTYEIVTVHAGEQSQQQEWPGRISPVRIAEIRSRVAGIVLSREFEEGAEVKAGQVLFRIDPSAFRAELSRAEGELAKAKAELNEARTQERRLGPLATIKAISQQDYEVALTRLRTAEAGLQSNKAAVESAKIQLGHATVRSPIDGRIGRALVTEGALVGQDSSTAMAIVQQLDPIYADFSQPAGDMLRMRAAATGSAGAGDPTVTIEIPETGAVRSGRLLFTDIAVDPGTERIAMRGQFPNSDGTLLPGMFVRVRLNAGKASPVVLVPQRAIQRDAAGKAYVMLVGDDNVIHVRKVETSRMQDGSWQVVRGLREGERVVASGVEKVKEGMKVPSAKTRSETAPSPTQP</sequence>
<dbReference type="Pfam" id="PF25967">
    <property type="entry name" value="RND-MFP_C"/>
    <property type="match status" value="1"/>
</dbReference>
<evidence type="ECO:0000313" key="10">
    <source>
        <dbReference type="Proteomes" id="UP000515598"/>
    </source>
</evidence>
<comment type="subcellular location">
    <subcellularLocation>
        <location evidence="1">Cell inner membrane</location>
        <topology evidence="1">Lipid-anchor</topology>
    </subcellularLocation>
</comment>
<dbReference type="Pfam" id="PF25944">
    <property type="entry name" value="Beta-barrel_RND"/>
    <property type="match status" value="1"/>
</dbReference>
<dbReference type="FunFam" id="2.40.420.20:FF:000001">
    <property type="entry name" value="Efflux RND transporter periplasmic adaptor subunit"/>
    <property type="match status" value="1"/>
</dbReference>
<dbReference type="Gene3D" id="2.40.50.100">
    <property type="match status" value="1"/>
</dbReference>
<comment type="similarity">
    <text evidence="2">Belongs to the membrane fusion protein (MFP) (TC 8.A.1) family.</text>
</comment>
<accession>A0AAX1I866</accession>
<evidence type="ECO:0000259" key="6">
    <source>
        <dbReference type="Pfam" id="PF25917"/>
    </source>
</evidence>
<dbReference type="InterPro" id="IPR058626">
    <property type="entry name" value="MdtA-like_b-barrel"/>
</dbReference>
<feature type="domain" description="Multidrug resistance protein MdtA-like C-terminal permuted SH3" evidence="8">
    <location>
        <begin position="299"/>
        <end position="359"/>
    </location>
</feature>
<dbReference type="InterPro" id="IPR058627">
    <property type="entry name" value="MdtA-like_C"/>
</dbReference>
<evidence type="ECO:0000259" key="7">
    <source>
        <dbReference type="Pfam" id="PF25944"/>
    </source>
</evidence>
<feature type="domain" description="Multidrug resistance protein MdtA-like beta-barrel" evidence="7">
    <location>
        <begin position="209"/>
        <end position="294"/>
    </location>
</feature>
<dbReference type="InterPro" id="IPR006143">
    <property type="entry name" value="RND_pump_MFP"/>
</dbReference>
<dbReference type="PANTHER" id="PTHR30158:SF24">
    <property type="entry name" value="HLYD FAMILY SECRETION PROTEIN"/>
    <property type="match status" value="1"/>
</dbReference>
<dbReference type="InterPro" id="IPR058625">
    <property type="entry name" value="MdtA-like_BSH"/>
</dbReference>